<keyword evidence="1" id="KW-0472">Membrane</keyword>
<evidence type="ECO:0000313" key="2">
    <source>
        <dbReference type="EMBL" id="UJG41140.1"/>
    </source>
</evidence>
<feature type="transmembrane region" description="Helical" evidence="1">
    <location>
        <begin position="132"/>
        <end position="154"/>
    </location>
</feature>
<proteinExistence type="predicted"/>
<sequence length="238" mass="28196">MNLERKRSGIKVLFTEQRYKIWISLLYFMFVSLILITIGTIVQSGYVLSHLDTVDQEIKDPAIYWFPYLIYVPYTLFILPLILSIINNLKMNNIEKYSFFKDSNKIIHKFSRKVNWKKKLNTYPRIVRKLSLILLFFFSSLFYLVAIFAPSLAISPINGFYQPFILSFLMLWIAMGLKKENRNIILWFFLFLILAMALFTTGIIIAEDFIILPYILGYQAFALFLMIINYLLLSKERQ</sequence>
<evidence type="ECO:0000256" key="1">
    <source>
        <dbReference type="SAM" id="Phobius"/>
    </source>
</evidence>
<reference evidence="2" key="1">
    <citation type="journal article" date="2022" name="Nat. Microbiol.">
        <title>Unique mobile elements and scalable gene flow at the prokaryote-eukaryote boundary revealed by circularized Asgard archaea genomes.</title>
        <authorList>
            <person name="Wu F."/>
            <person name="Speth D.R."/>
            <person name="Philosof A."/>
            <person name="Cremiere A."/>
            <person name="Narayanan A."/>
            <person name="Barco R.A."/>
            <person name="Connon S.A."/>
            <person name="Amend J.P."/>
            <person name="Antoshechkin I.A."/>
            <person name="Orphan V.J."/>
        </authorList>
    </citation>
    <scope>NUCLEOTIDE SEQUENCE</scope>
    <source>
        <strain evidence="2">PM71</strain>
    </source>
</reference>
<feature type="transmembrane region" description="Helical" evidence="1">
    <location>
        <begin position="21"/>
        <end position="42"/>
    </location>
</feature>
<dbReference type="AlphaFoldDB" id="A0A9Y1FLB4"/>
<accession>A0A9Y1FLB4</accession>
<keyword evidence="1" id="KW-1133">Transmembrane helix</keyword>
<feature type="transmembrane region" description="Helical" evidence="1">
    <location>
        <begin position="184"/>
        <end position="205"/>
    </location>
</feature>
<dbReference type="EMBL" id="CP084166">
    <property type="protein sequence ID" value="UJG41140.1"/>
    <property type="molecule type" value="Genomic_DNA"/>
</dbReference>
<name>A0A9Y1FLB4_9ARCH</name>
<dbReference type="Proteomes" id="UP001201020">
    <property type="component" value="Chromosome"/>
</dbReference>
<keyword evidence="1" id="KW-0812">Transmembrane</keyword>
<feature type="transmembrane region" description="Helical" evidence="1">
    <location>
        <begin position="211"/>
        <end position="233"/>
    </location>
</feature>
<feature type="transmembrane region" description="Helical" evidence="1">
    <location>
        <begin position="62"/>
        <end position="86"/>
    </location>
</feature>
<protein>
    <submittedName>
        <fullName evidence="2">Uncharacterized protein</fullName>
    </submittedName>
</protein>
<feature type="transmembrane region" description="Helical" evidence="1">
    <location>
        <begin position="160"/>
        <end position="177"/>
    </location>
</feature>
<organism evidence="2">
    <name type="scientific">Candidatus Heimdallarchaeum aukensis</name>
    <dbReference type="NCBI Taxonomy" id="2876573"/>
    <lineage>
        <taxon>Archaea</taxon>
        <taxon>Promethearchaeati</taxon>
        <taxon>Candidatus Heimdallarchaeota</taxon>
        <taxon>Candidatus Heimdallarchaeia (ex Rinke et al. 2021) (nom. nud.)</taxon>
        <taxon>Candidatus Heimdallarchaeales</taxon>
        <taxon>Candidatus Heimdallarchaeaceae</taxon>
        <taxon>Candidatus Heimdallarchaeum</taxon>
    </lineage>
</organism>
<gene>
    <name evidence="2" type="ORF">K9W45_01445</name>
</gene>